<evidence type="ECO:0000256" key="1">
    <source>
        <dbReference type="SAM" id="SignalP"/>
    </source>
</evidence>
<evidence type="ECO:0000313" key="2">
    <source>
        <dbReference type="EMBL" id="MCG2430699.1"/>
    </source>
</evidence>
<name>A0A9X1R1S2_9FLAO</name>
<keyword evidence="1" id="KW-0732">Signal</keyword>
<feature type="signal peptide" evidence="1">
    <location>
        <begin position="1"/>
        <end position="19"/>
    </location>
</feature>
<feature type="chain" id="PRO_5040775767" evidence="1">
    <location>
        <begin position="20"/>
        <end position="233"/>
    </location>
</feature>
<dbReference type="Proteomes" id="UP001139462">
    <property type="component" value="Unassembled WGS sequence"/>
</dbReference>
<organism evidence="2 3">
    <name type="scientific">Aequorivita xiaoshiensis</name>
    <dbReference type="NCBI Taxonomy" id="2874476"/>
    <lineage>
        <taxon>Bacteria</taxon>
        <taxon>Pseudomonadati</taxon>
        <taxon>Bacteroidota</taxon>
        <taxon>Flavobacteriia</taxon>
        <taxon>Flavobacteriales</taxon>
        <taxon>Flavobacteriaceae</taxon>
        <taxon>Aequorivita</taxon>
    </lineage>
</organism>
<keyword evidence="3" id="KW-1185">Reference proteome</keyword>
<evidence type="ECO:0000313" key="3">
    <source>
        <dbReference type="Proteomes" id="UP001139462"/>
    </source>
</evidence>
<dbReference type="RefSeq" id="WP_237607874.1">
    <property type="nucleotide sequence ID" value="NZ_JAIRBB010000003.1"/>
</dbReference>
<dbReference type="EMBL" id="JAIRBB010000003">
    <property type="protein sequence ID" value="MCG2430699.1"/>
    <property type="molecule type" value="Genomic_DNA"/>
</dbReference>
<proteinExistence type="predicted"/>
<accession>A0A9X1R1S2</accession>
<dbReference type="AlphaFoldDB" id="A0A9X1R1S2"/>
<sequence>MKKILLIGLIALTTSPLFAQRASTSFDMYATTIDINQKALAFGLTEAEFESIVDDAYVNSNFLNGSIFQGEDLMQSNVLMRYNAFADEIEIKKHATDKNYGALIKDPEVFVKIGKDIYLFVPYQGSNEKGGYFNVLSDGKNYDLYKKVTSKFNEAKKARNNYQTDTKPSFSKNVKYYLVEDGTFLEMPSSRSRILKMMDKKKNEMKAFIKANNLDLDKEADLIKAVQHFDSLL</sequence>
<reference evidence="2" key="1">
    <citation type="submission" date="2021-09" db="EMBL/GenBank/DDBJ databases">
        <title>Genome of Aequorivita sp. strain F64183.</title>
        <authorList>
            <person name="Wang Y."/>
        </authorList>
    </citation>
    <scope>NUCLEOTIDE SEQUENCE</scope>
    <source>
        <strain evidence="2">F64183</strain>
    </source>
</reference>
<comment type="caution">
    <text evidence="2">The sequence shown here is derived from an EMBL/GenBank/DDBJ whole genome shotgun (WGS) entry which is preliminary data.</text>
</comment>
<protein>
    <submittedName>
        <fullName evidence="2">Uncharacterized protein</fullName>
    </submittedName>
</protein>
<gene>
    <name evidence="2" type="ORF">K8344_06175</name>
</gene>